<evidence type="ECO:0000313" key="3">
    <source>
        <dbReference type="Proteomes" id="UP000887574"/>
    </source>
</evidence>
<evidence type="ECO:0000256" key="1">
    <source>
        <dbReference type="SAM" id="Coils"/>
    </source>
</evidence>
<feature type="coiled-coil region" evidence="1">
    <location>
        <begin position="719"/>
        <end position="746"/>
    </location>
</feature>
<feature type="coiled-coil region" evidence="1">
    <location>
        <begin position="219"/>
        <end position="367"/>
    </location>
</feature>
<proteinExistence type="predicted"/>
<feature type="region of interest" description="Disordered" evidence="2">
    <location>
        <begin position="495"/>
        <end position="578"/>
    </location>
</feature>
<sequence>MATSFSSIATKLASLPSLERVIEDEPEQLQYWYEQLVELELPDQLEGVDNGSSGFQEIDTIFQSMRLIMQYEHTNAEELKEVAEREAVEMAEKEENWEMDRDMLKEEISGLRERITSKAGIDETNEAFRAEIDSLTTENAYLKQLGRERDRELADQTAKAEELSSRLETMEKERGLFVNNQAQLEDTIREMNRRISSKSDVSQKGEWESRKLRQRNEQAVLLSDQLQNVITQNDQLKSEVDRLTEALENATALIQDSATKYADFGEQLAFAERSIEHLLADNKELKGQLNDKEGQLTERQQHVSSFSNEFHTVLQSKNAQIEQLRERAQKNELEIEELRARLELHQNQDREEELERLRHELVSATETARKLFGDAMVLEEQEQSGSKVTAVDPLAELRVRLLQMDKQLEVAEQQVALLTQDKTDMLAALEQKDLANARLNAHNQRLRQLAYGEASGEVQRLEKQLEFRDSHLQQLTHTCTLLQVQLQQLQEKELNGGPMKGKDLGGRHPKEQPSRTIKPKKVVAETRQQQTVEVEQPSEVAVNGEEAIKTQDEETANRQDEGGAIESAEPPSPKIPPTPTQYYFMKPQVREEVEANAAVLKSLYQEIVRLVQDVESKDKELQQTTKVHQELQFLLTTSKKETSNVQKQLTELRELVYGEGQQDHTGLLLHDQQKVDQDQLTIENMELKRLVETIETSGSELERRMAEGTRRLIFLAIQNSRLERRAETEQRLRQAISQEMARLNERLRRWSMGEEKKSRQVMAENEVNLVEVARLQNALLHSVPLAEYNRLLKDFKQMVHAQTVAGGRGGTSVSSDAGYQSAEDESSQAYQFNISQSSILLSEGRASDELLLKNRQLEELNQVLESQNDFWQRECQKNKAQIEELSAFLTDLENETEVKSMIANIERRFLQALREQFDSVQEQMISEKQLSNLEKQLHKRRKEWCLERQHLVNVVANLHTLLRRQIANTPLPISMEHLVAFRESMETVRQKELLVDRRTNEIDQTSSQLQTKLALAEAARASIEEIVTNDYQLQYIQSTLQGYQLNIITLSGEVNKLREQLQKANKELTEKGEEVDQLNQQLQTFNFTDVDLDWMVGRHKEHLKQENVDVTLGDKQKQQDEKPANHTEIQILLRDDLENPTFAPDIEFMPKDLSDGSSMADSPVMSADGAHRGFPPYGFDSLLQFALPLRLRRGFCWFLVRTSSAWESLQTA</sequence>
<keyword evidence="1" id="KW-0175">Coiled coil</keyword>
<keyword evidence="3" id="KW-1185">Reference proteome</keyword>
<organism evidence="3 4">
    <name type="scientific">Ditylenchus dipsaci</name>
    <dbReference type="NCBI Taxonomy" id="166011"/>
    <lineage>
        <taxon>Eukaryota</taxon>
        <taxon>Metazoa</taxon>
        <taxon>Ecdysozoa</taxon>
        <taxon>Nematoda</taxon>
        <taxon>Chromadorea</taxon>
        <taxon>Rhabditida</taxon>
        <taxon>Tylenchina</taxon>
        <taxon>Tylenchomorpha</taxon>
        <taxon>Sphaerularioidea</taxon>
        <taxon>Anguinidae</taxon>
        <taxon>Anguininae</taxon>
        <taxon>Ditylenchus</taxon>
    </lineage>
</organism>
<evidence type="ECO:0000313" key="4">
    <source>
        <dbReference type="WBParaSite" id="jg130"/>
    </source>
</evidence>
<feature type="compositionally biased region" description="Low complexity" evidence="2">
    <location>
        <begin position="525"/>
        <end position="535"/>
    </location>
</feature>
<feature type="compositionally biased region" description="Basic and acidic residues" evidence="2">
    <location>
        <begin position="495"/>
        <end position="513"/>
    </location>
</feature>
<feature type="coiled-coil region" evidence="1">
    <location>
        <begin position="847"/>
        <end position="930"/>
    </location>
</feature>
<feature type="coiled-coil region" evidence="1">
    <location>
        <begin position="394"/>
        <end position="421"/>
    </location>
</feature>
<feature type="coiled-coil region" evidence="1">
    <location>
        <begin position="1040"/>
        <end position="1081"/>
    </location>
</feature>
<protein>
    <submittedName>
        <fullName evidence="4">Nucleoprotein TPR</fullName>
    </submittedName>
</protein>
<dbReference type="Proteomes" id="UP000887574">
    <property type="component" value="Unplaced"/>
</dbReference>
<name>A0A915CVB1_9BILA</name>
<dbReference type="AlphaFoldDB" id="A0A915CVB1"/>
<reference evidence="4" key="1">
    <citation type="submission" date="2022-11" db="UniProtKB">
        <authorList>
            <consortium name="WormBaseParasite"/>
        </authorList>
    </citation>
    <scope>IDENTIFICATION</scope>
</reference>
<feature type="coiled-coil region" evidence="1">
    <location>
        <begin position="73"/>
        <end position="114"/>
    </location>
</feature>
<feature type="compositionally biased region" description="Basic and acidic residues" evidence="2">
    <location>
        <begin position="546"/>
        <end position="561"/>
    </location>
</feature>
<accession>A0A915CVB1</accession>
<evidence type="ECO:0000256" key="2">
    <source>
        <dbReference type="SAM" id="MobiDB-lite"/>
    </source>
</evidence>
<dbReference type="WBParaSite" id="jg130">
    <property type="protein sequence ID" value="jg130"/>
    <property type="gene ID" value="jg130"/>
</dbReference>